<evidence type="ECO:0000313" key="2">
    <source>
        <dbReference type="EMBL" id="SCV71447.1"/>
    </source>
</evidence>
<keyword evidence="3" id="KW-1185">Reference proteome</keyword>
<dbReference type="STRING" id="269621.A0A238FE11"/>
<organism evidence="2 3">
    <name type="scientific">Microbotryum intermedium</name>
    <dbReference type="NCBI Taxonomy" id="269621"/>
    <lineage>
        <taxon>Eukaryota</taxon>
        <taxon>Fungi</taxon>
        <taxon>Dikarya</taxon>
        <taxon>Basidiomycota</taxon>
        <taxon>Pucciniomycotina</taxon>
        <taxon>Microbotryomycetes</taxon>
        <taxon>Microbotryales</taxon>
        <taxon>Microbotryaceae</taxon>
        <taxon>Microbotryum</taxon>
    </lineage>
</organism>
<protein>
    <submittedName>
        <fullName evidence="2">BQ2448_3035 protein</fullName>
    </submittedName>
</protein>
<evidence type="ECO:0000256" key="1">
    <source>
        <dbReference type="SAM" id="MobiDB-lite"/>
    </source>
</evidence>
<reference evidence="3" key="1">
    <citation type="submission" date="2016-09" db="EMBL/GenBank/DDBJ databases">
        <authorList>
            <person name="Jeantristanb JTB J.-T."/>
            <person name="Ricardo R."/>
        </authorList>
    </citation>
    <scope>NUCLEOTIDE SEQUENCE [LARGE SCALE GENOMIC DNA]</scope>
</reference>
<sequence length="110" mass="12330">MSGDPSAMDPRLLPPGWMTHPVKTIHRTWFYINTNVDPPASAWEHPADTTKAGSEVERRPVNLNDDDGDVPQFRRDEHDDNLQLLPSGLGVASSSLLDLHQQQSRLETHP</sequence>
<evidence type="ECO:0000313" key="3">
    <source>
        <dbReference type="Proteomes" id="UP000198372"/>
    </source>
</evidence>
<gene>
    <name evidence="2" type="ORF">BQ2448_3035</name>
</gene>
<name>A0A238FE11_9BASI</name>
<proteinExistence type="predicted"/>
<feature type="region of interest" description="Disordered" evidence="1">
    <location>
        <begin position="37"/>
        <end position="76"/>
    </location>
</feature>
<accession>A0A238FE11</accession>
<dbReference type="OrthoDB" id="2367685at2759"/>
<dbReference type="Proteomes" id="UP000198372">
    <property type="component" value="Unassembled WGS sequence"/>
</dbReference>
<dbReference type="AlphaFoldDB" id="A0A238FE11"/>
<dbReference type="EMBL" id="FMSP01000007">
    <property type="protein sequence ID" value="SCV71447.1"/>
    <property type="molecule type" value="Genomic_DNA"/>
</dbReference>